<dbReference type="InterPro" id="IPR005218">
    <property type="entry name" value="Diacylglycerol/lipid_kinase"/>
</dbReference>
<dbReference type="Gene3D" id="2.60.200.40">
    <property type="match status" value="1"/>
</dbReference>
<proteinExistence type="inferred from homology"/>
<feature type="domain" description="DAGKc" evidence="13">
    <location>
        <begin position="1"/>
        <end position="133"/>
    </location>
</feature>
<gene>
    <name evidence="14" type="ORF">X560_2470</name>
</gene>
<dbReference type="InterPro" id="IPR050187">
    <property type="entry name" value="Lipid_Phosphate_FormReg"/>
</dbReference>
<keyword evidence="7 14" id="KW-0418">Kinase</keyword>
<dbReference type="OrthoDB" id="142078at2"/>
<evidence type="ECO:0000256" key="1">
    <source>
        <dbReference type="ARBA" id="ARBA00001946"/>
    </source>
</evidence>
<dbReference type="GO" id="GO:0008654">
    <property type="term" value="P:phospholipid biosynthetic process"/>
    <property type="evidence" value="ECO:0007669"/>
    <property type="project" value="UniProtKB-KW"/>
</dbReference>
<dbReference type="GO" id="GO:0046872">
    <property type="term" value="F:metal ion binding"/>
    <property type="evidence" value="ECO:0007669"/>
    <property type="project" value="UniProtKB-KW"/>
</dbReference>
<comment type="caution">
    <text evidence="14">The sequence shown here is derived from an EMBL/GenBank/DDBJ whole genome shotgun (WGS) entry which is preliminary data.</text>
</comment>
<dbReference type="RefSeq" id="WP_007473674.1">
    <property type="nucleotide sequence ID" value="NZ_KQ130621.1"/>
</dbReference>
<dbReference type="SUPFAM" id="SSF111331">
    <property type="entry name" value="NAD kinase/diacylglycerol kinase-like"/>
    <property type="match status" value="1"/>
</dbReference>
<dbReference type="NCBIfam" id="NF009603">
    <property type="entry name" value="PRK13055.1"/>
    <property type="match status" value="1"/>
</dbReference>
<dbReference type="GO" id="GO:0005886">
    <property type="term" value="C:plasma membrane"/>
    <property type="evidence" value="ECO:0007669"/>
    <property type="project" value="TreeGrafter"/>
</dbReference>
<reference evidence="14 15" key="1">
    <citation type="journal article" date="2015" name="Genome Biol. Evol.">
        <title>Comparative Genomics of Listeria Sensu Lato: Genus-Wide Differences in Evolutionary Dynamics and the Progressive Gain of Complex, Potentially Pathogenicity-Related Traits through Lateral Gene Transfer.</title>
        <authorList>
            <person name="Chiara M."/>
            <person name="Caruso M."/>
            <person name="D'Erchia A.M."/>
            <person name="Manzari C."/>
            <person name="Fraccalvieri R."/>
            <person name="Goffredo E."/>
            <person name="Latorre L."/>
            <person name="Miccolupo A."/>
            <person name="Padalino I."/>
            <person name="Santagada G."/>
            <person name="Chiocco D."/>
            <person name="Pesole G."/>
            <person name="Horner D.S."/>
            <person name="Parisi A."/>
        </authorList>
    </citation>
    <scope>NUCLEOTIDE SEQUENCE [LARGE SCALE GENOMIC DNA]</scope>
    <source>
        <strain evidence="14 15">1991</strain>
    </source>
</reference>
<evidence type="ECO:0000256" key="8">
    <source>
        <dbReference type="ARBA" id="ARBA00022840"/>
    </source>
</evidence>
<dbReference type="PATRIC" id="fig|1430899.3.peg.2521"/>
<name>A0A0J8GB33_9LIST</name>
<evidence type="ECO:0000259" key="13">
    <source>
        <dbReference type="PROSITE" id="PS50146"/>
    </source>
</evidence>
<keyword evidence="15" id="KW-1185">Reference proteome</keyword>
<evidence type="ECO:0000256" key="11">
    <source>
        <dbReference type="ARBA" id="ARBA00023209"/>
    </source>
</evidence>
<dbReference type="NCBIfam" id="NF009874">
    <property type="entry name" value="PRK13337.1"/>
    <property type="match status" value="1"/>
</dbReference>
<dbReference type="Gene3D" id="3.40.50.10330">
    <property type="entry name" value="Probable inorganic polyphosphate/atp-NAD kinase, domain 1"/>
    <property type="match status" value="1"/>
</dbReference>
<dbReference type="InterPro" id="IPR017438">
    <property type="entry name" value="ATP-NAD_kinase_N"/>
</dbReference>
<evidence type="ECO:0000313" key="14">
    <source>
        <dbReference type="EMBL" id="KMT58029.1"/>
    </source>
</evidence>
<dbReference type="SMART" id="SM00046">
    <property type="entry name" value="DAGKc"/>
    <property type="match status" value="1"/>
</dbReference>
<dbReference type="InterPro" id="IPR001206">
    <property type="entry name" value="Diacylglycerol_kinase_cat_dom"/>
</dbReference>
<keyword evidence="6" id="KW-0547">Nucleotide-binding</keyword>
<dbReference type="Pfam" id="PF19279">
    <property type="entry name" value="YegS_C"/>
    <property type="match status" value="1"/>
</dbReference>
<evidence type="ECO:0000256" key="5">
    <source>
        <dbReference type="ARBA" id="ARBA00022723"/>
    </source>
</evidence>
<protein>
    <submittedName>
        <fullName evidence="14">Lipid kinase</fullName>
    </submittedName>
</protein>
<evidence type="ECO:0000256" key="2">
    <source>
        <dbReference type="ARBA" id="ARBA00005983"/>
    </source>
</evidence>
<dbReference type="EMBL" id="AZHO01000035">
    <property type="protein sequence ID" value="KMT58029.1"/>
    <property type="molecule type" value="Genomic_DNA"/>
</dbReference>
<dbReference type="GO" id="GO:0004143">
    <property type="term" value="F:ATP-dependent diacylglycerol kinase activity"/>
    <property type="evidence" value="ECO:0007669"/>
    <property type="project" value="TreeGrafter"/>
</dbReference>
<keyword evidence="3" id="KW-0444">Lipid biosynthesis</keyword>
<evidence type="ECO:0000256" key="7">
    <source>
        <dbReference type="ARBA" id="ARBA00022777"/>
    </source>
</evidence>
<dbReference type="Pfam" id="PF00781">
    <property type="entry name" value="DAGK_cat"/>
    <property type="match status" value="1"/>
</dbReference>
<organism evidence="14 15">
    <name type="scientific">Listeria fleischmannii 1991</name>
    <dbReference type="NCBI Taxonomy" id="1430899"/>
    <lineage>
        <taxon>Bacteria</taxon>
        <taxon>Bacillati</taxon>
        <taxon>Bacillota</taxon>
        <taxon>Bacilli</taxon>
        <taxon>Bacillales</taxon>
        <taxon>Listeriaceae</taxon>
        <taxon>Listeria</taxon>
    </lineage>
</organism>
<dbReference type="InterPro" id="IPR045540">
    <property type="entry name" value="YegS/DAGK_C"/>
</dbReference>
<keyword evidence="12" id="KW-1208">Phospholipid metabolism</keyword>
<comment type="similarity">
    <text evidence="2">Belongs to the diacylglycerol/lipid kinase family.</text>
</comment>
<keyword evidence="4" id="KW-0808">Transferase</keyword>
<evidence type="ECO:0000256" key="6">
    <source>
        <dbReference type="ARBA" id="ARBA00022741"/>
    </source>
</evidence>
<evidence type="ECO:0000256" key="9">
    <source>
        <dbReference type="ARBA" id="ARBA00022842"/>
    </source>
</evidence>
<evidence type="ECO:0000256" key="3">
    <source>
        <dbReference type="ARBA" id="ARBA00022516"/>
    </source>
</evidence>
<evidence type="ECO:0000313" key="15">
    <source>
        <dbReference type="Proteomes" id="UP000052258"/>
    </source>
</evidence>
<keyword evidence="9" id="KW-0460">Magnesium</keyword>
<dbReference type="InterPro" id="IPR016064">
    <property type="entry name" value="NAD/diacylglycerol_kinase_sf"/>
</dbReference>
<dbReference type="GO" id="GO:0005524">
    <property type="term" value="F:ATP binding"/>
    <property type="evidence" value="ECO:0007669"/>
    <property type="project" value="UniProtKB-KW"/>
</dbReference>
<keyword evidence="5" id="KW-0479">Metal-binding</keyword>
<dbReference type="AlphaFoldDB" id="A0A0J8GB33"/>
<evidence type="ECO:0000256" key="4">
    <source>
        <dbReference type="ARBA" id="ARBA00022679"/>
    </source>
</evidence>
<accession>A0A0J8GB33</accession>
<dbReference type="PANTHER" id="PTHR12358">
    <property type="entry name" value="SPHINGOSINE KINASE"/>
    <property type="match status" value="1"/>
</dbReference>
<keyword evidence="8" id="KW-0067">ATP-binding</keyword>
<evidence type="ECO:0000256" key="12">
    <source>
        <dbReference type="ARBA" id="ARBA00023264"/>
    </source>
</evidence>
<keyword evidence="11" id="KW-0594">Phospholipid biosynthesis</keyword>
<dbReference type="Proteomes" id="UP000052258">
    <property type="component" value="Unassembled WGS sequence"/>
</dbReference>
<evidence type="ECO:0000256" key="10">
    <source>
        <dbReference type="ARBA" id="ARBA00023098"/>
    </source>
</evidence>
<comment type="cofactor">
    <cofactor evidence="1">
        <name>Mg(2+)</name>
        <dbReference type="ChEBI" id="CHEBI:18420"/>
    </cofactor>
</comment>
<keyword evidence="10" id="KW-0443">Lipid metabolism</keyword>
<dbReference type="PANTHER" id="PTHR12358:SF106">
    <property type="entry name" value="LIPID KINASE YEGS"/>
    <property type="match status" value="1"/>
</dbReference>
<dbReference type="NCBIfam" id="TIGR00147">
    <property type="entry name" value="YegS/Rv2252/BmrU family lipid kinase"/>
    <property type="match status" value="1"/>
</dbReference>
<dbReference type="PROSITE" id="PS50146">
    <property type="entry name" value="DAGK"/>
    <property type="match status" value="1"/>
</dbReference>
<sequence length="314" mass="34404">MVKRARVIYNPTSGREIIKKNLADVLMVLENAGYVTSAHATTPEPGDAEREARCAVQEKYDLVVAAGGDGTINEVINGIAEQEYRPKVGIIPTGTTNDFARALHVPRDVMKATEIIARGESVAMDIGKANDTYFINIGGGGRITELTYDVPSKLKTMLGQLAYYLKGIEMLPSLKATDVRVEYDDGVFEGKAMFFLLGLTNSIGGFEKIAPDAKLDDGKFSLIILKKVNLAEFIRLVTLALRGDHIKEPNIIYVKSKKVIVTSEDKMLINLDGELGGETPMTFENLNRHIEFFADIHAIPASDLASEKQLDAQI</sequence>